<name>A0ABQ4FGC6_9ACTN</name>
<organism evidence="2 3">
    <name type="scientific">Microbispora amethystogenes</name>
    <dbReference type="NCBI Taxonomy" id="1427754"/>
    <lineage>
        <taxon>Bacteria</taxon>
        <taxon>Bacillati</taxon>
        <taxon>Actinomycetota</taxon>
        <taxon>Actinomycetes</taxon>
        <taxon>Streptosporangiales</taxon>
        <taxon>Streptosporangiaceae</taxon>
        <taxon>Microbispora</taxon>
    </lineage>
</organism>
<gene>
    <name evidence="2" type="ORF">Mam01_39770</name>
</gene>
<evidence type="ECO:0000313" key="2">
    <source>
        <dbReference type="EMBL" id="GIH33813.1"/>
    </source>
</evidence>
<feature type="region of interest" description="Disordered" evidence="1">
    <location>
        <begin position="1"/>
        <end position="69"/>
    </location>
</feature>
<accession>A0ABQ4FGC6</accession>
<comment type="caution">
    <text evidence="2">The sequence shown here is derived from an EMBL/GenBank/DDBJ whole genome shotgun (WGS) entry which is preliminary data.</text>
</comment>
<proteinExistence type="predicted"/>
<feature type="compositionally biased region" description="Pro residues" evidence="1">
    <location>
        <begin position="10"/>
        <end position="28"/>
    </location>
</feature>
<dbReference type="Proteomes" id="UP000651728">
    <property type="component" value="Unassembled WGS sequence"/>
</dbReference>
<feature type="region of interest" description="Disordered" evidence="1">
    <location>
        <begin position="620"/>
        <end position="640"/>
    </location>
</feature>
<evidence type="ECO:0000256" key="1">
    <source>
        <dbReference type="SAM" id="MobiDB-lite"/>
    </source>
</evidence>
<dbReference type="EMBL" id="BOOB01000028">
    <property type="protein sequence ID" value="GIH33813.1"/>
    <property type="molecule type" value="Genomic_DNA"/>
</dbReference>
<keyword evidence="3" id="KW-1185">Reference proteome</keyword>
<evidence type="ECO:0000313" key="3">
    <source>
        <dbReference type="Proteomes" id="UP000651728"/>
    </source>
</evidence>
<protein>
    <submittedName>
        <fullName evidence="2">Uncharacterized protein</fullName>
    </submittedName>
</protein>
<sequence>MAAPSSGSPTSPPSAAPSLAPHPSPRSDPPAKRPDEPPSTATPSPQPQPSPIGGIGDGYSGINPSALDDFERGLGRAEDSLGRNEQVIDRTLRQLGLDTSGIGALREMRRWLTTSRPDLRRRSETIRAQQGEWSAGAGATGGLRDFDESLYGRAAHDPDVYAAVTTLTEAADKGEVDAKTLAALEKRKGDAAFATALLTTLGGAGFRELVAKTAEHGDDKKVQRLQAALGAALGTASPRLSPAWRDQLASPSAADPRQAYAVALALKNGKADTSFLVAVARKLDAWDRARSRQPAPSPDPMVPLMEALAANPIAAQDFFAKDATALKHFLTERYTQDGGAALGKALEAAMLTFRDHDGSPTQPSRGYLSAALASEFAHLEAQRIEAGDPPASLVPTTTTGHILAGYISDINRVADSGSDPGAPGVRGADYSQMAGQDPWGAWFNKKELRSLLKENFSDSKAFSLVTVAQTAFAARLLDSGANAMTIGNGDDALRTSARKIGAGFGLITDAAGLAKIEEGKKLDETQTVKVKAFNAVVNSALAIPRWEGAWPITTSVIGAWNGLLEDALKGKEEGIARSDANAAVDNSRTLVQDLTAQAMLKHGLFGEAEPAAKTHPWASLEGLKKGDDPRNNPNNFLKDDGRTLMTMDEMIDQKASNSTDKYRRVEAYKRWLYEQSGQPWRDVSEPLDQSFSRAFAQYES</sequence>
<dbReference type="RefSeq" id="WP_204286745.1">
    <property type="nucleotide sequence ID" value="NZ_BAABEJ010000015.1"/>
</dbReference>
<reference evidence="2 3" key="1">
    <citation type="submission" date="2021-01" db="EMBL/GenBank/DDBJ databases">
        <title>Whole genome shotgun sequence of Microbispora amethystogenes NBRC 101907.</title>
        <authorList>
            <person name="Komaki H."/>
            <person name="Tamura T."/>
        </authorList>
    </citation>
    <scope>NUCLEOTIDE SEQUENCE [LARGE SCALE GENOMIC DNA]</scope>
    <source>
        <strain evidence="2 3">NBRC 101907</strain>
    </source>
</reference>